<sequence>METTDRKKPTYEQLEESVKLLTDKLKSMVGYHEDVSLKENIFQEVLDAVPAFIFWKDSHNNLLGFNRAYQEAVNIPREDLLSKTGFELFPDAEKYWVDDKEVLESGKPKLNIEETVVIPPDKTIWFKTDKVPLKDRNEKTIGVIGVSIDITQVKEYQHRLEQLLEENKKNNRELEQAKQQAERANQAKSEFLANMSHELRTPLNAILGFSEVLMERVKEAISVSYIRTIHSSGKTLLRLINDLLVLSKIEAGYVAIVPEPVDLARLFEDVKQTLDPSVKVKDVELLFKLPDDLPKTLMLDYLRTKQVLVNLVTNAIKFTPTGTVTVETKIDNLDKYTHTADVRISVADTGIGISKEDIEMIFEKFMQIRSSQVKNYEGMGLGLTITKRLVELMGGAITVKSDPGKGSAFTVKLPKVGYEEAAVRYEDTKVDWAKTAVKFFFPTVLVVDDLKTNLELVEVFLAEYDIHLLKAASGKEGLRLMEQNTVDLVLMDLRMPEMDGYAVVRQIRKNVSTKVPVIAFTASAMTHEEKRILESFDDILKKPVSKSELLLKLMYYLPFEVRDLSSPEPALQEQQSHPAQVEQQVILTKSMKQLIELSHQAGQMSNVLDIDSISDFVNSLEMYAEKEELQFFLEEYIREVTGAIDHFNVERLKWLLQHFPTEISPKLNDKK</sequence>
<feature type="modified residue" description="4-aspartylphosphate" evidence="12">
    <location>
        <position position="492"/>
    </location>
</feature>
<evidence type="ECO:0000259" key="14">
    <source>
        <dbReference type="PROSITE" id="PS50109"/>
    </source>
</evidence>
<evidence type="ECO:0000256" key="9">
    <source>
        <dbReference type="ARBA" id="ARBA00023012"/>
    </source>
</evidence>
<evidence type="ECO:0000256" key="13">
    <source>
        <dbReference type="SAM" id="Coils"/>
    </source>
</evidence>
<dbReference type="InterPro" id="IPR003594">
    <property type="entry name" value="HATPase_dom"/>
</dbReference>
<keyword evidence="10" id="KW-0472">Membrane</keyword>
<evidence type="ECO:0000256" key="2">
    <source>
        <dbReference type="ARBA" id="ARBA00004370"/>
    </source>
</evidence>
<name>L8JJS0_9BACT</name>
<dbReference type="PROSITE" id="PS50110">
    <property type="entry name" value="RESPONSE_REGULATORY"/>
    <property type="match status" value="1"/>
</dbReference>
<feature type="domain" description="Response regulatory" evidence="15">
    <location>
        <begin position="443"/>
        <end position="557"/>
    </location>
</feature>
<dbReference type="STRING" id="1237149.C900_00332"/>
<keyword evidence="19" id="KW-1185">Reference proteome</keyword>
<dbReference type="Gene3D" id="3.30.565.10">
    <property type="entry name" value="Histidine kinase-like ATPase, C-terminal domain"/>
    <property type="match status" value="1"/>
</dbReference>
<dbReference type="InterPro" id="IPR003661">
    <property type="entry name" value="HisK_dim/P_dom"/>
</dbReference>
<dbReference type="SUPFAM" id="SSF47384">
    <property type="entry name" value="Homodimeric domain of signal transducing histidine kinase"/>
    <property type="match status" value="1"/>
</dbReference>
<evidence type="ECO:0000256" key="8">
    <source>
        <dbReference type="ARBA" id="ARBA00022840"/>
    </source>
</evidence>
<evidence type="ECO:0000256" key="4">
    <source>
        <dbReference type="ARBA" id="ARBA00022553"/>
    </source>
</evidence>
<dbReference type="CDD" id="cd16922">
    <property type="entry name" value="HATPase_EvgS-ArcB-TorS-like"/>
    <property type="match status" value="1"/>
</dbReference>
<dbReference type="SUPFAM" id="SSF55874">
    <property type="entry name" value="ATPase domain of HSP90 chaperone/DNA topoisomerase II/histidine kinase"/>
    <property type="match status" value="1"/>
</dbReference>
<keyword evidence="8" id="KW-0067">ATP-binding</keyword>
<dbReference type="NCBIfam" id="TIGR00229">
    <property type="entry name" value="sensory_box"/>
    <property type="match status" value="1"/>
</dbReference>
<dbReference type="InterPro" id="IPR036890">
    <property type="entry name" value="HATPase_C_sf"/>
</dbReference>
<reference evidence="18 19" key="1">
    <citation type="submission" date="2012-12" db="EMBL/GenBank/DDBJ databases">
        <title>Genome assembly of Fulvivirga imtechensis AK7.</title>
        <authorList>
            <person name="Nupur N."/>
            <person name="Khatri I."/>
            <person name="Kumar R."/>
            <person name="Subramanian S."/>
            <person name="Pinnaka A."/>
        </authorList>
    </citation>
    <scope>NUCLEOTIDE SEQUENCE [LARGE SCALE GENOMIC DNA]</scope>
    <source>
        <strain evidence="18 19">AK7</strain>
    </source>
</reference>
<dbReference type="PRINTS" id="PR00344">
    <property type="entry name" value="BCTRLSENSOR"/>
</dbReference>
<evidence type="ECO:0000256" key="3">
    <source>
        <dbReference type="ARBA" id="ARBA00012438"/>
    </source>
</evidence>
<evidence type="ECO:0000256" key="7">
    <source>
        <dbReference type="ARBA" id="ARBA00022777"/>
    </source>
</evidence>
<evidence type="ECO:0000256" key="6">
    <source>
        <dbReference type="ARBA" id="ARBA00022741"/>
    </source>
</evidence>
<feature type="coiled-coil region" evidence="13">
    <location>
        <begin position="153"/>
        <end position="194"/>
    </location>
</feature>
<dbReference type="SMART" id="SM00388">
    <property type="entry name" value="HisKA"/>
    <property type="match status" value="1"/>
</dbReference>
<accession>L8JJS0</accession>
<comment type="catalytic activity">
    <reaction evidence="1">
        <text>ATP + protein L-histidine = ADP + protein N-phospho-L-histidine.</text>
        <dbReference type="EC" id="2.7.13.3"/>
    </reaction>
</comment>
<evidence type="ECO:0000256" key="5">
    <source>
        <dbReference type="ARBA" id="ARBA00022679"/>
    </source>
</evidence>
<dbReference type="GO" id="GO:0000155">
    <property type="term" value="F:phosphorelay sensor kinase activity"/>
    <property type="evidence" value="ECO:0007669"/>
    <property type="project" value="InterPro"/>
</dbReference>
<dbReference type="InterPro" id="IPR000700">
    <property type="entry name" value="PAS-assoc_C"/>
</dbReference>
<dbReference type="FunFam" id="1.10.287.130:FF:000038">
    <property type="entry name" value="Sensory transduction histidine kinase"/>
    <property type="match status" value="1"/>
</dbReference>
<feature type="domain" description="PAS" evidence="16">
    <location>
        <begin position="38"/>
        <end position="84"/>
    </location>
</feature>
<dbReference type="SUPFAM" id="SSF52172">
    <property type="entry name" value="CheY-like"/>
    <property type="match status" value="1"/>
</dbReference>
<dbReference type="EMBL" id="AMZN01000111">
    <property type="protein sequence ID" value="ELR68498.1"/>
    <property type="molecule type" value="Genomic_DNA"/>
</dbReference>
<evidence type="ECO:0000259" key="15">
    <source>
        <dbReference type="PROSITE" id="PS50110"/>
    </source>
</evidence>
<evidence type="ECO:0000256" key="1">
    <source>
        <dbReference type="ARBA" id="ARBA00000085"/>
    </source>
</evidence>
<dbReference type="SUPFAM" id="SSF55785">
    <property type="entry name" value="PYP-like sensor domain (PAS domain)"/>
    <property type="match status" value="1"/>
</dbReference>
<dbReference type="Pfam" id="PF00072">
    <property type="entry name" value="Response_reg"/>
    <property type="match status" value="1"/>
</dbReference>
<evidence type="ECO:0000256" key="10">
    <source>
        <dbReference type="ARBA" id="ARBA00023136"/>
    </source>
</evidence>
<dbReference type="Gene3D" id="3.40.50.2300">
    <property type="match status" value="1"/>
</dbReference>
<keyword evidence="5" id="KW-0808">Transferase</keyword>
<dbReference type="OrthoDB" id="9797097at2"/>
<dbReference type="CDD" id="cd00082">
    <property type="entry name" value="HisKA"/>
    <property type="match status" value="1"/>
</dbReference>
<keyword evidence="4 12" id="KW-0597">Phosphoprotein</keyword>
<evidence type="ECO:0000256" key="11">
    <source>
        <dbReference type="ARBA" id="ARBA00023306"/>
    </source>
</evidence>
<dbReference type="eggNOG" id="COG2205">
    <property type="taxonomic scope" value="Bacteria"/>
</dbReference>
<dbReference type="InterPro" id="IPR013656">
    <property type="entry name" value="PAS_4"/>
</dbReference>
<keyword evidence="11" id="KW-0131">Cell cycle</keyword>
<evidence type="ECO:0000259" key="16">
    <source>
        <dbReference type="PROSITE" id="PS50112"/>
    </source>
</evidence>
<dbReference type="Pfam" id="PF08448">
    <property type="entry name" value="PAS_4"/>
    <property type="match status" value="1"/>
</dbReference>
<dbReference type="GO" id="GO:0005524">
    <property type="term" value="F:ATP binding"/>
    <property type="evidence" value="ECO:0007669"/>
    <property type="project" value="UniProtKB-KW"/>
</dbReference>
<dbReference type="InterPro" id="IPR011006">
    <property type="entry name" value="CheY-like_superfamily"/>
</dbReference>
<gene>
    <name evidence="18" type="ORF">C900_00332</name>
</gene>
<dbReference type="AlphaFoldDB" id="L8JJS0"/>
<keyword evidence="6" id="KW-0547">Nucleotide-binding</keyword>
<dbReference type="InterPro" id="IPR035965">
    <property type="entry name" value="PAS-like_dom_sf"/>
</dbReference>
<dbReference type="GO" id="GO:0009927">
    <property type="term" value="F:histidine phosphotransfer kinase activity"/>
    <property type="evidence" value="ECO:0007669"/>
    <property type="project" value="TreeGrafter"/>
</dbReference>
<dbReference type="Pfam" id="PF02518">
    <property type="entry name" value="HATPase_c"/>
    <property type="match status" value="1"/>
</dbReference>
<dbReference type="RefSeq" id="WP_009583247.1">
    <property type="nucleotide sequence ID" value="NZ_AMZN01000111.1"/>
</dbReference>
<keyword evidence="9" id="KW-0902">Two-component regulatory system</keyword>
<dbReference type="Proteomes" id="UP000011135">
    <property type="component" value="Unassembled WGS sequence"/>
</dbReference>
<dbReference type="PROSITE" id="PS50113">
    <property type="entry name" value="PAC"/>
    <property type="match status" value="1"/>
</dbReference>
<dbReference type="InterPro" id="IPR036097">
    <property type="entry name" value="HisK_dim/P_sf"/>
</dbReference>
<dbReference type="InterPro" id="IPR005467">
    <property type="entry name" value="His_kinase_dom"/>
</dbReference>
<dbReference type="InterPro" id="IPR004358">
    <property type="entry name" value="Sig_transdc_His_kin-like_C"/>
</dbReference>
<feature type="domain" description="PAC" evidence="17">
    <location>
        <begin position="110"/>
        <end position="162"/>
    </location>
</feature>
<dbReference type="EC" id="2.7.13.3" evidence="3"/>
<evidence type="ECO:0000313" key="18">
    <source>
        <dbReference type="EMBL" id="ELR68498.1"/>
    </source>
</evidence>
<dbReference type="InterPro" id="IPR000014">
    <property type="entry name" value="PAS"/>
</dbReference>
<evidence type="ECO:0000313" key="19">
    <source>
        <dbReference type="Proteomes" id="UP000011135"/>
    </source>
</evidence>
<dbReference type="PROSITE" id="PS50112">
    <property type="entry name" value="PAS"/>
    <property type="match status" value="1"/>
</dbReference>
<keyword evidence="13" id="KW-0175">Coiled coil</keyword>
<evidence type="ECO:0000256" key="12">
    <source>
        <dbReference type="PROSITE-ProRule" id="PRU00169"/>
    </source>
</evidence>
<keyword evidence="7" id="KW-0418">Kinase</keyword>
<organism evidence="18 19">
    <name type="scientific">Fulvivirga imtechensis AK7</name>
    <dbReference type="NCBI Taxonomy" id="1237149"/>
    <lineage>
        <taxon>Bacteria</taxon>
        <taxon>Pseudomonadati</taxon>
        <taxon>Bacteroidota</taxon>
        <taxon>Cytophagia</taxon>
        <taxon>Cytophagales</taxon>
        <taxon>Fulvivirgaceae</taxon>
        <taxon>Fulvivirga</taxon>
    </lineage>
</organism>
<dbReference type="SMART" id="SM00448">
    <property type="entry name" value="REC"/>
    <property type="match status" value="1"/>
</dbReference>
<dbReference type="CDD" id="cd00130">
    <property type="entry name" value="PAS"/>
    <property type="match status" value="1"/>
</dbReference>
<dbReference type="PROSITE" id="PS50109">
    <property type="entry name" value="HIS_KIN"/>
    <property type="match status" value="1"/>
</dbReference>
<dbReference type="PANTHER" id="PTHR43047">
    <property type="entry name" value="TWO-COMPONENT HISTIDINE PROTEIN KINASE"/>
    <property type="match status" value="1"/>
</dbReference>
<dbReference type="GO" id="GO:0005886">
    <property type="term" value="C:plasma membrane"/>
    <property type="evidence" value="ECO:0007669"/>
    <property type="project" value="TreeGrafter"/>
</dbReference>
<proteinExistence type="predicted"/>
<evidence type="ECO:0000259" key="17">
    <source>
        <dbReference type="PROSITE" id="PS50113"/>
    </source>
</evidence>
<dbReference type="Pfam" id="PF00512">
    <property type="entry name" value="HisKA"/>
    <property type="match status" value="1"/>
</dbReference>
<dbReference type="InterPro" id="IPR001789">
    <property type="entry name" value="Sig_transdc_resp-reg_receiver"/>
</dbReference>
<dbReference type="SMART" id="SM00387">
    <property type="entry name" value="HATPase_c"/>
    <property type="match status" value="1"/>
</dbReference>
<comment type="subcellular location">
    <subcellularLocation>
        <location evidence="2">Membrane</location>
    </subcellularLocation>
</comment>
<dbReference type="PATRIC" id="fig|1237149.3.peg.5446"/>
<protein>
    <recommendedName>
        <fullName evidence="3">histidine kinase</fullName>
        <ecNumber evidence="3">2.7.13.3</ecNumber>
    </recommendedName>
</protein>
<comment type="caution">
    <text evidence="18">The sequence shown here is derived from an EMBL/GenBank/DDBJ whole genome shotgun (WGS) entry which is preliminary data.</text>
</comment>
<dbReference type="CDD" id="cd17546">
    <property type="entry name" value="REC_hyHK_CKI1_RcsC-like"/>
    <property type="match status" value="1"/>
</dbReference>
<feature type="domain" description="Histidine kinase" evidence="14">
    <location>
        <begin position="194"/>
        <end position="417"/>
    </location>
</feature>
<dbReference type="Gene3D" id="3.30.450.20">
    <property type="entry name" value="PAS domain"/>
    <property type="match status" value="1"/>
</dbReference>
<dbReference type="PANTHER" id="PTHR43047:SF72">
    <property type="entry name" value="OSMOSENSING HISTIDINE PROTEIN KINASE SLN1"/>
    <property type="match status" value="1"/>
</dbReference>
<dbReference type="Gene3D" id="1.10.287.130">
    <property type="match status" value="1"/>
</dbReference>
<dbReference type="FunFam" id="3.30.565.10:FF:000010">
    <property type="entry name" value="Sensor histidine kinase RcsC"/>
    <property type="match status" value="1"/>
</dbReference>